<dbReference type="UniPathway" id="UPA00075">
    <property type="reaction ID" value="UER00336"/>
</dbReference>
<dbReference type="GO" id="GO:0005829">
    <property type="term" value="C:cytosol"/>
    <property type="evidence" value="ECO:0007669"/>
    <property type="project" value="TreeGrafter"/>
</dbReference>
<dbReference type="Gene3D" id="1.20.200.10">
    <property type="entry name" value="Fumarase/aspartase (Central domain)"/>
    <property type="match status" value="1"/>
</dbReference>
<dbReference type="Gene3D" id="1.10.40.30">
    <property type="entry name" value="Fumarase/aspartase (C-terminal domain)"/>
    <property type="match status" value="1"/>
</dbReference>
<dbReference type="SMART" id="SM00998">
    <property type="entry name" value="ADSL_C"/>
    <property type="match status" value="1"/>
</dbReference>
<dbReference type="GO" id="GO:0004018">
    <property type="term" value="F:N6-(1,2-dicarboxyethyl)AMP AMP-lyase (fumarate-forming) activity"/>
    <property type="evidence" value="ECO:0007669"/>
    <property type="project" value="UniProtKB-UniRule"/>
</dbReference>
<dbReference type="PRINTS" id="PR00145">
    <property type="entry name" value="ARGSUCLYASE"/>
</dbReference>
<comment type="caution">
    <text evidence="5">The sequence shown here is derived from an EMBL/GenBank/DDBJ whole genome shotgun (WGS) entry which is preliminary data.</text>
</comment>
<dbReference type="EC" id="4.3.2.2" evidence="2 3"/>
<dbReference type="PANTHER" id="PTHR43172:SF1">
    <property type="entry name" value="ADENYLOSUCCINATE LYASE"/>
    <property type="match status" value="1"/>
</dbReference>
<dbReference type="GO" id="GO:0070626">
    <property type="term" value="F:(S)-2-(5-amino-1-(5-phospho-D-ribosyl)imidazole-4-carboxamido) succinate lyase (fumarate-forming) activity"/>
    <property type="evidence" value="ECO:0007669"/>
    <property type="project" value="TreeGrafter"/>
</dbReference>
<evidence type="ECO:0000256" key="2">
    <source>
        <dbReference type="NCBIfam" id="TIGR00928"/>
    </source>
</evidence>
<evidence type="ECO:0000313" key="6">
    <source>
        <dbReference type="Proteomes" id="UP000034050"/>
    </source>
</evidence>
<dbReference type="STRING" id="1618446.UV61_C0014G0006"/>
<comment type="catalytic activity">
    <reaction evidence="3">
        <text>N(6)-(1,2-dicarboxyethyl)-AMP = fumarate + AMP</text>
        <dbReference type="Rhea" id="RHEA:16853"/>
        <dbReference type="ChEBI" id="CHEBI:29806"/>
        <dbReference type="ChEBI" id="CHEBI:57567"/>
        <dbReference type="ChEBI" id="CHEBI:456215"/>
        <dbReference type="EC" id="4.3.2.2"/>
    </reaction>
</comment>
<dbReference type="AlphaFoldDB" id="A0A0G1ES58"/>
<gene>
    <name evidence="5" type="ORF">UV61_C0014G0006</name>
</gene>
<dbReference type="InterPro" id="IPR020557">
    <property type="entry name" value="Fumarate_lyase_CS"/>
</dbReference>
<dbReference type="NCBIfam" id="TIGR00928">
    <property type="entry name" value="purB"/>
    <property type="match status" value="1"/>
</dbReference>
<dbReference type="PRINTS" id="PR00149">
    <property type="entry name" value="FUMRATELYASE"/>
</dbReference>
<keyword evidence="3" id="KW-0658">Purine biosynthesis</keyword>
<comment type="pathway">
    <text evidence="3">Purine metabolism; AMP biosynthesis via de novo pathway; AMP from IMP: step 2/2.</text>
</comment>
<reference evidence="5 6" key="1">
    <citation type="journal article" date="2015" name="Nature">
        <title>rRNA introns, odd ribosomes, and small enigmatic genomes across a large radiation of phyla.</title>
        <authorList>
            <person name="Brown C.T."/>
            <person name="Hug L.A."/>
            <person name="Thomas B.C."/>
            <person name="Sharon I."/>
            <person name="Castelle C.J."/>
            <person name="Singh A."/>
            <person name="Wilkins M.J."/>
            <person name="Williams K.H."/>
            <person name="Banfield J.F."/>
        </authorList>
    </citation>
    <scope>NUCLEOTIDE SEQUENCE [LARGE SCALE GENOMIC DNA]</scope>
</reference>
<organism evidence="5 6">
    <name type="scientific">Candidatus Gottesmanbacteria bacterium GW2011_GWB1_43_11</name>
    <dbReference type="NCBI Taxonomy" id="1618446"/>
    <lineage>
        <taxon>Bacteria</taxon>
        <taxon>Candidatus Gottesmaniibacteriota</taxon>
    </lineage>
</organism>
<dbReference type="UniPathway" id="UPA00074">
    <property type="reaction ID" value="UER00132"/>
</dbReference>
<dbReference type="Gene3D" id="1.10.275.60">
    <property type="match status" value="1"/>
</dbReference>
<evidence type="ECO:0000256" key="3">
    <source>
        <dbReference type="RuleBase" id="RU361172"/>
    </source>
</evidence>
<protein>
    <recommendedName>
        <fullName evidence="2 3">Adenylosuccinate lyase</fullName>
        <shortName evidence="3">ASL</shortName>
        <ecNumber evidence="2 3">4.3.2.2</ecNumber>
    </recommendedName>
    <alternativeName>
        <fullName evidence="3">Adenylosuccinase</fullName>
    </alternativeName>
</protein>
<dbReference type="InterPro" id="IPR019468">
    <property type="entry name" value="AdenyloSucc_lyase_C"/>
</dbReference>
<dbReference type="PROSITE" id="PS00163">
    <property type="entry name" value="FUMARATE_LYASES"/>
    <property type="match status" value="1"/>
</dbReference>
<dbReference type="GO" id="GO:0006189">
    <property type="term" value="P:'de novo' IMP biosynthetic process"/>
    <property type="evidence" value="ECO:0007669"/>
    <property type="project" value="UniProtKB-UniPathway"/>
</dbReference>
<dbReference type="InterPro" id="IPR004769">
    <property type="entry name" value="Pur_lyase"/>
</dbReference>
<comment type="similarity">
    <text evidence="3">Belongs to the lyase 1 family. Adenylosuccinate lyase subfamily.</text>
</comment>
<dbReference type="InterPro" id="IPR022761">
    <property type="entry name" value="Fumarate_lyase_N"/>
</dbReference>
<dbReference type="Pfam" id="PF10397">
    <property type="entry name" value="ADSL_C"/>
    <property type="match status" value="1"/>
</dbReference>
<dbReference type="PATRIC" id="fig|1618446.3.peg.1245"/>
<evidence type="ECO:0000256" key="1">
    <source>
        <dbReference type="ARBA" id="ARBA00023239"/>
    </source>
</evidence>
<keyword evidence="1 3" id="KW-0456">Lyase</keyword>
<comment type="pathway">
    <text evidence="3">Purine metabolism; IMP biosynthesis via de novo pathway; 5-amino-1-(5-phospho-D-ribosyl)imidazole-4-carboxamide from 5-amino-1-(5-phospho-D-ribosyl)imidazole-4-carboxylate: step 2/2.</text>
</comment>
<accession>A0A0G1ES58</accession>
<dbReference type="Pfam" id="PF00206">
    <property type="entry name" value="Lyase_1"/>
    <property type="match status" value="1"/>
</dbReference>
<comment type="catalytic activity">
    <reaction evidence="3">
        <text>(2S)-2-[5-amino-1-(5-phospho-beta-D-ribosyl)imidazole-4-carboxamido]succinate = 5-amino-1-(5-phospho-beta-D-ribosyl)imidazole-4-carboxamide + fumarate</text>
        <dbReference type="Rhea" id="RHEA:23920"/>
        <dbReference type="ChEBI" id="CHEBI:29806"/>
        <dbReference type="ChEBI" id="CHEBI:58443"/>
        <dbReference type="ChEBI" id="CHEBI:58475"/>
        <dbReference type="EC" id="4.3.2.2"/>
    </reaction>
</comment>
<dbReference type="SUPFAM" id="SSF48557">
    <property type="entry name" value="L-aspartase-like"/>
    <property type="match status" value="1"/>
</dbReference>
<evidence type="ECO:0000313" key="5">
    <source>
        <dbReference type="EMBL" id="KKS85906.1"/>
    </source>
</evidence>
<dbReference type="Proteomes" id="UP000034050">
    <property type="component" value="Unassembled WGS sequence"/>
</dbReference>
<feature type="domain" description="Adenylosuccinate lyase C-terminal" evidence="4">
    <location>
        <begin position="352"/>
        <end position="437"/>
    </location>
</feature>
<dbReference type="InterPro" id="IPR000362">
    <property type="entry name" value="Fumarate_lyase_fam"/>
</dbReference>
<sequence>MRRIFSEENKYRLWRKIWVNLAKIQYEAGLVSKEELVDLVANENDLDIPRILEIEMETRHDVMAAIKEFAEKAKVGGGKIHLGATSMDVVDNADMIRTKEALILVEQNLKKLLAIFLEQIEKYARLPCIGFTHIQPAEPTTVGYRLAFYAQDLLTDISLLQSIKVLVKAKGFKGAVGTRASYTALLKGNKLTADMLDKMVMKSLGLESDLVTTQVYSRKYDYLVLTLLASIASSCAKFAGDLRILQSPPLGEWSEPFGKKQVGSSAMPFKKNPVNSEKICSLARFVGALPPVALENATLSYLERTLDDSANKRIIMAESFIAVDEILLITQKVISGLVVNKERVAFNLNQYGPFAATEVILVEAVKNGGDRQKLHELLRELSLEAWSDIGQGEKNPLPQMLMENHELHKYLTKSQIEGLLDVSNHIGDAPQRALELVGKIKKMLRACLETGFLSFRPQRTK</sequence>
<proteinExistence type="inferred from homology"/>
<dbReference type="EMBL" id="LCFD01000014">
    <property type="protein sequence ID" value="KKS85906.1"/>
    <property type="molecule type" value="Genomic_DNA"/>
</dbReference>
<dbReference type="PANTHER" id="PTHR43172">
    <property type="entry name" value="ADENYLOSUCCINATE LYASE"/>
    <property type="match status" value="1"/>
</dbReference>
<evidence type="ECO:0000259" key="4">
    <source>
        <dbReference type="SMART" id="SM00998"/>
    </source>
</evidence>
<dbReference type="GO" id="GO:0044208">
    <property type="term" value="P:'de novo' AMP biosynthetic process"/>
    <property type="evidence" value="ECO:0007669"/>
    <property type="project" value="UniProtKB-UniPathway"/>
</dbReference>
<dbReference type="InterPro" id="IPR008948">
    <property type="entry name" value="L-Aspartase-like"/>
</dbReference>
<name>A0A0G1ES58_9BACT</name>